<dbReference type="RefSeq" id="WP_164486478.1">
    <property type="nucleotide sequence ID" value="NZ_CP027753.1"/>
</dbReference>
<keyword evidence="2 5" id="KW-0812">Transmembrane</keyword>
<gene>
    <name evidence="7" type="ORF">C4K04_2687</name>
</gene>
<keyword evidence="4 5" id="KW-0472">Membrane</keyword>
<feature type="transmembrane region" description="Helical" evidence="5">
    <location>
        <begin position="69"/>
        <end position="88"/>
    </location>
</feature>
<evidence type="ECO:0000256" key="3">
    <source>
        <dbReference type="ARBA" id="ARBA00022989"/>
    </source>
</evidence>
<evidence type="ECO:0000256" key="2">
    <source>
        <dbReference type="ARBA" id="ARBA00022692"/>
    </source>
</evidence>
<dbReference type="SUPFAM" id="SSF161111">
    <property type="entry name" value="Cation efflux protein transmembrane domain-like"/>
    <property type="match status" value="1"/>
</dbReference>
<keyword evidence="3 5" id="KW-1133">Transmembrane helix</keyword>
<evidence type="ECO:0000259" key="6">
    <source>
        <dbReference type="Pfam" id="PF01545"/>
    </source>
</evidence>
<accession>A0A3G7TQ13</accession>
<comment type="subcellular location">
    <subcellularLocation>
        <location evidence="1">Membrane</location>
        <topology evidence="1">Multi-pass membrane protein</topology>
    </subcellularLocation>
</comment>
<organism evidence="7 8">
    <name type="scientific">Pseudomonas chlororaphis</name>
    <dbReference type="NCBI Taxonomy" id="587753"/>
    <lineage>
        <taxon>Bacteria</taxon>
        <taxon>Pseudomonadati</taxon>
        <taxon>Pseudomonadota</taxon>
        <taxon>Gammaproteobacteria</taxon>
        <taxon>Pseudomonadales</taxon>
        <taxon>Pseudomonadaceae</taxon>
        <taxon>Pseudomonas</taxon>
    </lineage>
</organism>
<evidence type="ECO:0000313" key="7">
    <source>
        <dbReference type="EMBL" id="AZE48359.1"/>
    </source>
</evidence>
<evidence type="ECO:0000313" key="8">
    <source>
        <dbReference type="Proteomes" id="UP000268048"/>
    </source>
</evidence>
<dbReference type="InterPro" id="IPR058533">
    <property type="entry name" value="Cation_efflux_TM"/>
</dbReference>
<feature type="transmembrane region" description="Helical" evidence="5">
    <location>
        <begin position="6"/>
        <end position="24"/>
    </location>
</feature>
<sequence length="189" mass="21031">MVFFIELAFALFEFGYFLYLRSANREIDSELVRMDSLGWFADACMSLAIALGFGLAWLAKGSSFDWLSLYMDGAALLLAATLVVFSVLGRVTPAIKQFLGVSPRSLDTLVKQVVSDFVGRNNFVGFTSYVQEVGRSSIIEIHVVLPSGFNIGVIDCLDEWREQIANSIGESSLNRWLSISFTAQMRWAD</sequence>
<name>A0A3G7TQ13_9PSED</name>
<proteinExistence type="predicted"/>
<evidence type="ECO:0000256" key="1">
    <source>
        <dbReference type="ARBA" id="ARBA00004141"/>
    </source>
</evidence>
<dbReference type="GO" id="GO:0008324">
    <property type="term" value="F:monoatomic cation transmembrane transporter activity"/>
    <property type="evidence" value="ECO:0007669"/>
    <property type="project" value="InterPro"/>
</dbReference>
<dbReference type="InterPro" id="IPR027469">
    <property type="entry name" value="Cation_efflux_TMD_sf"/>
</dbReference>
<evidence type="ECO:0000256" key="5">
    <source>
        <dbReference type="SAM" id="Phobius"/>
    </source>
</evidence>
<feature type="domain" description="Cation efflux protein transmembrane" evidence="6">
    <location>
        <begin position="2"/>
        <end position="88"/>
    </location>
</feature>
<dbReference type="GO" id="GO:0016020">
    <property type="term" value="C:membrane"/>
    <property type="evidence" value="ECO:0007669"/>
    <property type="project" value="UniProtKB-SubCell"/>
</dbReference>
<dbReference type="Gene3D" id="1.20.1510.10">
    <property type="entry name" value="Cation efflux protein transmembrane domain"/>
    <property type="match status" value="1"/>
</dbReference>
<protein>
    <recommendedName>
        <fullName evidence="6">Cation efflux protein transmembrane domain-containing protein</fullName>
    </recommendedName>
</protein>
<dbReference type="Pfam" id="PF01545">
    <property type="entry name" value="Cation_efflux"/>
    <property type="match status" value="1"/>
</dbReference>
<dbReference type="GO" id="GO:0006829">
    <property type="term" value="P:zinc ion transport"/>
    <property type="evidence" value="ECO:0007669"/>
    <property type="project" value="UniProtKB-KW"/>
</dbReference>
<feature type="transmembrane region" description="Helical" evidence="5">
    <location>
        <begin position="36"/>
        <end position="57"/>
    </location>
</feature>
<evidence type="ECO:0000256" key="4">
    <source>
        <dbReference type="ARBA" id="ARBA00023136"/>
    </source>
</evidence>
<dbReference type="EMBL" id="CP027753">
    <property type="protein sequence ID" value="AZE48359.1"/>
    <property type="molecule type" value="Genomic_DNA"/>
</dbReference>
<reference evidence="7 8" key="1">
    <citation type="submission" date="2018-03" db="EMBL/GenBank/DDBJ databases">
        <title>Diversity of phytobeneficial traits revealed by whole-genome analysis of worldwide-isolated phenazine-producing Pseudomonas spp.</title>
        <authorList>
            <person name="Biessy A."/>
            <person name="Novinscak A."/>
            <person name="Blom J."/>
            <person name="Leger G."/>
            <person name="Thomashow L.S."/>
            <person name="Cazorla F.M."/>
            <person name="Josic D."/>
            <person name="Filion M."/>
        </authorList>
    </citation>
    <scope>NUCLEOTIDE SEQUENCE [LARGE SCALE GENOMIC DNA]</scope>
    <source>
        <strain evidence="7 8">B25</strain>
    </source>
</reference>
<dbReference type="AlphaFoldDB" id="A0A3G7TQ13"/>
<dbReference type="Proteomes" id="UP000268048">
    <property type="component" value="Chromosome"/>
</dbReference>